<reference evidence="1" key="1">
    <citation type="submission" date="2016-01" db="EMBL/GenBank/DDBJ databases">
        <authorList>
            <person name="Peeters C."/>
        </authorList>
    </citation>
    <scope>NUCLEOTIDE SEQUENCE</scope>
    <source>
        <strain evidence="1">LMG 29322</strain>
    </source>
</reference>
<dbReference type="EMBL" id="FCOA02000043">
    <property type="protein sequence ID" value="SAK93693.1"/>
    <property type="molecule type" value="Genomic_DNA"/>
</dbReference>
<gene>
    <name evidence="1" type="ORF">AWB79_06990</name>
</gene>
<dbReference type="AlphaFoldDB" id="A0A158DGV0"/>
<dbReference type="Proteomes" id="UP000054851">
    <property type="component" value="Unassembled WGS sequence"/>
</dbReference>
<proteinExistence type="predicted"/>
<evidence type="ECO:0000313" key="1">
    <source>
        <dbReference type="EMBL" id="SAK93693.1"/>
    </source>
</evidence>
<accession>A0A158DGV0</accession>
<name>A0A158DGV0_9BURK</name>
<organism evidence="1 2">
    <name type="scientific">Caballeronia hypogeia</name>
    <dbReference type="NCBI Taxonomy" id="1777140"/>
    <lineage>
        <taxon>Bacteria</taxon>
        <taxon>Pseudomonadati</taxon>
        <taxon>Pseudomonadota</taxon>
        <taxon>Betaproteobacteria</taxon>
        <taxon>Burkholderiales</taxon>
        <taxon>Burkholderiaceae</taxon>
        <taxon>Caballeronia</taxon>
    </lineage>
</organism>
<keyword evidence="2" id="KW-1185">Reference proteome</keyword>
<dbReference type="OrthoDB" id="9033603at2"/>
<dbReference type="STRING" id="1777140.AWB79_06990"/>
<comment type="caution">
    <text evidence="1">The sequence shown here is derived from an EMBL/GenBank/DDBJ whole genome shotgun (WGS) entry which is preliminary data.</text>
</comment>
<dbReference type="RefSeq" id="WP_061171994.1">
    <property type="nucleotide sequence ID" value="NZ_FCOA02000043.1"/>
</dbReference>
<sequence>MTDLFSIALEARCQWALASAYDPAITGDDRDYWKCTDLSDDARQLAAGAGHAYRCAPCPQLLAEEPLLREAFEDGATIARIEEAEAIARRTREAERELKRHRIETFIAAEDWESLSLPTPDELAAKLLAGQSFRVGGHFVIYDRDLDVVWYTNPYGIDGLLGNDAPTAAAMKSFLIDMARDVTYGPTP</sequence>
<evidence type="ECO:0000313" key="2">
    <source>
        <dbReference type="Proteomes" id="UP000054851"/>
    </source>
</evidence>
<protein>
    <submittedName>
        <fullName evidence="1">Uncharacterized protein</fullName>
    </submittedName>
</protein>